<proteinExistence type="predicted"/>
<name>A0A244EL96_PSESX</name>
<organism evidence="1 2">
    <name type="scientific">Pseudomonas syringae</name>
    <dbReference type="NCBI Taxonomy" id="317"/>
    <lineage>
        <taxon>Bacteria</taxon>
        <taxon>Pseudomonadati</taxon>
        <taxon>Pseudomonadota</taxon>
        <taxon>Gammaproteobacteria</taxon>
        <taxon>Pseudomonadales</taxon>
        <taxon>Pseudomonadaceae</taxon>
        <taxon>Pseudomonas</taxon>
    </lineage>
</organism>
<evidence type="ECO:0000313" key="2">
    <source>
        <dbReference type="Proteomes" id="UP000195128"/>
    </source>
</evidence>
<reference evidence="1 2" key="1">
    <citation type="submission" date="2017-01" db="EMBL/GenBank/DDBJ databases">
        <authorList>
            <person name="Mah S.A."/>
            <person name="Swanson W.J."/>
            <person name="Moy G.W."/>
            <person name="Vacquier V.D."/>
        </authorList>
    </citation>
    <scope>NUCLEOTIDE SEQUENCE [LARGE SCALE GENOMIC DNA]</scope>
    <source>
        <strain evidence="1">PDD-32b-74</strain>
    </source>
</reference>
<accession>A0A244EL96</accession>
<protein>
    <submittedName>
        <fullName evidence="1">Uncharacterized protein</fullName>
    </submittedName>
</protein>
<evidence type="ECO:0000313" key="1">
    <source>
        <dbReference type="EMBL" id="OUM05291.1"/>
    </source>
</evidence>
<comment type="caution">
    <text evidence="1">The sequence shown here is derived from an EMBL/GenBank/DDBJ whole genome shotgun (WGS) entry which is preliminary data.</text>
</comment>
<dbReference type="EMBL" id="MTSA01000020">
    <property type="protein sequence ID" value="OUM05291.1"/>
    <property type="molecule type" value="Genomic_DNA"/>
</dbReference>
<gene>
    <name evidence="1" type="ORF">BW686_22530</name>
</gene>
<sequence>MILLSPERLAACTDTASNDSINEDTMTWATCLLDRIAYAFTRSG</sequence>
<dbReference type="AlphaFoldDB" id="A0A244EL96"/>
<dbReference type="Proteomes" id="UP000195128">
    <property type="component" value="Unassembled WGS sequence"/>
</dbReference>